<dbReference type="InterPro" id="IPR036097">
    <property type="entry name" value="HisK_dim/P_sf"/>
</dbReference>
<dbReference type="GO" id="GO:0005886">
    <property type="term" value="C:plasma membrane"/>
    <property type="evidence" value="ECO:0007669"/>
    <property type="project" value="TreeGrafter"/>
</dbReference>
<evidence type="ECO:0000256" key="1">
    <source>
        <dbReference type="ARBA" id="ARBA00000085"/>
    </source>
</evidence>
<keyword evidence="4" id="KW-0597">Phosphoprotein</keyword>
<dbReference type="SMART" id="SM00387">
    <property type="entry name" value="HATPase_c"/>
    <property type="match status" value="1"/>
</dbReference>
<feature type="transmembrane region" description="Helical" evidence="11">
    <location>
        <begin position="20"/>
        <end position="42"/>
    </location>
</feature>
<dbReference type="Gene3D" id="1.10.287.130">
    <property type="match status" value="1"/>
</dbReference>
<protein>
    <recommendedName>
        <fullName evidence="3">histidine kinase</fullName>
        <ecNumber evidence="3">2.7.13.3</ecNumber>
    </recommendedName>
</protein>
<dbReference type="InterPro" id="IPR004358">
    <property type="entry name" value="Sig_transdc_His_kin-like_C"/>
</dbReference>
<keyword evidence="9" id="KW-0902">Two-component regulatory system</keyword>
<keyword evidence="5" id="KW-0808">Transferase</keyword>
<dbReference type="GO" id="GO:0005524">
    <property type="term" value="F:ATP binding"/>
    <property type="evidence" value="ECO:0007669"/>
    <property type="project" value="UniProtKB-KW"/>
</dbReference>
<name>A0AAU7Z0M1_9BACT</name>
<keyword evidence="7" id="KW-0418">Kinase</keyword>
<dbReference type="InterPro" id="IPR003661">
    <property type="entry name" value="HisK_dim/P_dom"/>
</dbReference>
<proteinExistence type="predicted"/>
<reference evidence="14" key="2">
    <citation type="journal article" date="2024" name="Environ. Microbiol.">
        <title>Genome analysis and description of Tunturibacter gen. nov. expands the diversity of Terriglobia in tundra soils.</title>
        <authorList>
            <person name="Messyasz A."/>
            <person name="Mannisto M.K."/>
            <person name="Kerkhof L.J."/>
            <person name="Haggblom M.M."/>
        </authorList>
    </citation>
    <scope>NUCLEOTIDE SEQUENCE</scope>
    <source>
        <strain evidence="14">M8UP39</strain>
    </source>
</reference>
<dbReference type="AlphaFoldDB" id="A0AAU7Z0M1"/>
<accession>A0AAU7Z0M1</accession>
<dbReference type="EC" id="2.7.13.3" evidence="3"/>
<feature type="transmembrane region" description="Helical" evidence="11">
    <location>
        <begin position="178"/>
        <end position="198"/>
    </location>
</feature>
<dbReference type="Pfam" id="PF02518">
    <property type="entry name" value="HATPase_c"/>
    <property type="match status" value="1"/>
</dbReference>
<evidence type="ECO:0000256" key="3">
    <source>
        <dbReference type="ARBA" id="ARBA00012438"/>
    </source>
</evidence>
<dbReference type="CDD" id="cd06225">
    <property type="entry name" value="HAMP"/>
    <property type="match status" value="1"/>
</dbReference>
<dbReference type="CDD" id="cd00075">
    <property type="entry name" value="HATPase"/>
    <property type="match status" value="1"/>
</dbReference>
<feature type="domain" description="Histidine kinase" evidence="12">
    <location>
        <begin position="260"/>
        <end position="484"/>
    </location>
</feature>
<dbReference type="InterPro" id="IPR003594">
    <property type="entry name" value="HATPase_dom"/>
</dbReference>
<dbReference type="InterPro" id="IPR050428">
    <property type="entry name" value="TCS_sensor_his_kinase"/>
</dbReference>
<dbReference type="SUPFAM" id="SSF158472">
    <property type="entry name" value="HAMP domain-like"/>
    <property type="match status" value="1"/>
</dbReference>
<dbReference type="RefSeq" id="WP_353072109.1">
    <property type="nucleotide sequence ID" value="NZ_CP132938.1"/>
</dbReference>
<evidence type="ECO:0000259" key="12">
    <source>
        <dbReference type="PROSITE" id="PS50109"/>
    </source>
</evidence>
<sequence>MRLFQRTKEQKTSSTLLRLTLWHVAVLALFMAVLSYVIYALLSRNFYGKSDAVLTSIEDATVAILQHGLSESGLDELAARDAVRILSFSGYTLSIYDSYGNLLAEKPIGISEEFVVPGVASLADGEVHLYTVKANDKTGLRRVAVVHITLQPVGRTYIVVASRSLDSLLVQLKTGRRILLVGVPIGLLLAGLAGWFLVRKSFAPVLAMSEHALRISAENIDQRFPVSDSPDELGRLANTFNDLLSRLSTSFHLQKHFMADASHELRTPLSIICSTAAITLQLDKPKEDEDYRHSLGVIQEEGRRLSRVVEDMFCLARADSGGLVLQRTAFHLDELLLDTIRSVGWLATAKGIRIHIESLEEAPAQGDEDLLRRIFINLLTNAVKHTRAEGEVFVSLEKYEGEYRVSIRDTGKGIEAEHHGLIFQRFYRVNPGHSQEENRSDTTSGAGLGLPIARTIAEAHGGSLWLEQSNREGSTFVCVLPIVLQVEQQLEMS</sequence>
<evidence type="ECO:0000313" key="14">
    <source>
        <dbReference type="EMBL" id="XCB22114.1"/>
    </source>
</evidence>
<keyword evidence="10 11" id="KW-0472">Membrane</keyword>
<comment type="catalytic activity">
    <reaction evidence="1">
        <text>ATP + protein L-histidine = ADP + protein N-phospho-L-histidine.</text>
        <dbReference type="EC" id="2.7.13.3"/>
    </reaction>
</comment>
<dbReference type="CDD" id="cd00082">
    <property type="entry name" value="HisKA"/>
    <property type="match status" value="1"/>
</dbReference>
<dbReference type="FunFam" id="3.30.565.10:FF:000006">
    <property type="entry name" value="Sensor histidine kinase WalK"/>
    <property type="match status" value="1"/>
</dbReference>
<gene>
    <name evidence="14" type="ORF">RBB81_21445</name>
</gene>
<evidence type="ECO:0000256" key="9">
    <source>
        <dbReference type="ARBA" id="ARBA00023012"/>
    </source>
</evidence>
<evidence type="ECO:0000256" key="5">
    <source>
        <dbReference type="ARBA" id="ARBA00022679"/>
    </source>
</evidence>
<dbReference type="PROSITE" id="PS50885">
    <property type="entry name" value="HAMP"/>
    <property type="match status" value="1"/>
</dbReference>
<dbReference type="PRINTS" id="PR00344">
    <property type="entry name" value="BCTRLSENSOR"/>
</dbReference>
<dbReference type="SUPFAM" id="SSF47384">
    <property type="entry name" value="Homodimeric domain of signal transducing histidine kinase"/>
    <property type="match status" value="1"/>
</dbReference>
<dbReference type="Gene3D" id="3.30.565.10">
    <property type="entry name" value="Histidine kinase-like ATPase, C-terminal domain"/>
    <property type="match status" value="1"/>
</dbReference>
<evidence type="ECO:0000256" key="11">
    <source>
        <dbReference type="SAM" id="Phobius"/>
    </source>
</evidence>
<dbReference type="Pfam" id="PF00512">
    <property type="entry name" value="HisKA"/>
    <property type="match status" value="1"/>
</dbReference>
<evidence type="ECO:0000256" key="6">
    <source>
        <dbReference type="ARBA" id="ARBA00022692"/>
    </source>
</evidence>
<dbReference type="InterPro" id="IPR005467">
    <property type="entry name" value="His_kinase_dom"/>
</dbReference>
<dbReference type="PROSITE" id="PS50109">
    <property type="entry name" value="HIS_KIN"/>
    <property type="match status" value="1"/>
</dbReference>
<dbReference type="FunFam" id="1.10.287.130:FF:000001">
    <property type="entry name" value="Two-component sensor histidine kinase"/>
    <property type="match status" value="1"/>
</dbReference>
<keyword evidence="6 11" id="KW-0812">Transmembrane</keyword>
<dbReference type="PANTHER" id="PTHR45436">
    <property type="entry name" value="SENSOR HISTIDINE KINASE YKOH"/>
    <property type="match status" value="1"/>
</dbReference>
<dbReference type="PANTHER" id="PTHR45436:SF5">
    <property type="entry name" value="SENSOR HISTIDINE KINASE TRCS"/>
    <property type="match status" value="1"/>
</dbReference>
<feature type="domain" description="HAMP" evidence="13">
    <location>
        <begin position="199"/>
        <end position="252"/>
    </location>
</feature>
<organism evidence="14">
    <name type="scientific">Tunturiibacter gelidiferens</name>
    <dbReference type="NCBI Taxonomy" id="3069689"/>
    <lineage>
        <taxon>Bacteria</taxon>
        <taxon>Pseudomonadati</taxon>
        <taxon>Acidobacteriota</taxon>
        <taxon>Terriglobia</taxon>
        <taxon>Terriglobales</taxon>
        <taxon>Acidobacteriaceae</taxon>
        <taxon>Tunturiibacter</taxon>
    </lineage>
</organism>
<keyword evidence="14" id="KW-0547">Nucleotide-binding</keyword>
<evidence type="ECO:0000259" key="13">
    <source>
        <dbReference type="PROSITE" id="PS50885"/>
    </source>
</evidence>
<dbReference type="SUPFAM" id="SSF55874">
    <property type="entry name" value="ATPase domain of HSP90 chaperone/DNA topoisomerase II/histidine kinase"/>
    <property type="match status" value="1"/>
</dbReference>
<dbReference type="Gene3D" id="6.10.340.10">
    <property type="match status" value="1"/>
</dbReference>
<evidence type="ECO:0000256" key="4">
    <source>
        <dbReference type="ARBA" id="ARBA00022553"/>
    </source>
</evidence>
<evidence type="ECO:0000256" key="7">
    <source>
        <dbReference type="ARBA" id="ARBA00022777"/>
    </source>
</evidence>
<dbReference type="SMART" id="SM00304">
    <property type="entry name" value="HAMP"/>
    <property type="match status" value="1"/>
</dbReference>
<dbReference type="EMBL" id="CP132938">
    <property type="protein sequence ID" value="XCB22114.1"/>
    <property type="molecule type" value="Genomic_DNA"/>
</dbReference>
<evidence type="ECO:0000256" key="10">
    <source>
        <dbReference type="ARBA" id="ARBA00023136"/>
    </source>
</evidence>
<evidence type="ECO:0000256" key="8">
    <source>
        <dbReference type="ARBA" id="ARBA00022989"/>
    </source>
</evidence>
<keyword evidence="14" id="KW-0067">ATP-binding</keyword>
<keyword evidence="8 11" id="KW-1133">Transmembrane helix</keyword>
<dbReference type="InterPro" id="IPR003660">
    <property type="entry name" value="HAMP_dom"/>
</dbReference>
<evidence type="ECO:0000256" key="2">
    <source>
        <dbReference type="ARBA" id="ARBA00004370"/>
    </source>
</evidence>
<reference evidence="14" key="1">
    <citation type="submission" date="2023-08" db="EMBL/GenBank/DDBJ databases">
        <authorList>
            <person name="Messyasz A."/>
            <person name="Mannisto M.K."/>
            <person name="Kerkhof L.J."/>
            <person name="Haggblom M."/>
        </authorList>
    </citation>
    <scope>NUCLEOTIDE SEQUENCE</scope>
    <source>
        <strain evidence="14">M8UP39</strain>
    </source>
</reference>
<dbReference type="Pfam" id="PF00672">
    <property type="entry name" value="HAMP"/>
    <property type="match status" value="1"/>
</dbReference>
<dbReference type="GO" id="GO:0000155">
    <property type="term" value="F:phosphorelay sensor kinase activity"/>
    <property type="evidence" value="ECO:0007669"/>
    <property type="project" value="InterPro"/>
</dbReference>
<comment type="subcellular location">
    <subcellularLocation>
        <location evidence="2">Membrane</location>
    </subcellularLocation>
</comment>
<dbReference type="KEGG" id="tgi:RBB81_21445"/>
<dbReference type="InterPro" id="IPR036890">
    <property type="entry name" value="HATPase_C_sf"/>
</dbReference>
<dbReference type="SMART" id="SM00388">
    <property type="entry name" value="HisKA"/>
    <property type="match status" value="1"/>
</dbReference>